<reference evidence="3" key="1">
    <citation type="submission" date="2023-08" db="EMBL/GenBank/DDBJ databases">
        <title>Black Yeasts Isolated from many extreme environments.</title>
        <authorList>
            <person name="Coleine C."/>
            <person name="Stajich J.E."/>
            <person name="Selbmann L."/>
        </authorList>
    </citation>
    <scope>NUCLEOTIDE SEQUENCE</scope>
    <source>
        <strain evidence="3">CCFEE 5810</strain>
    </source>
</reference>
<name>A0AAN7W5E8_9PEZI</name>
<proteinExistence type="predicted"/>
<dbReference type="Gene3D" id="3.30.430.10">
    <property type="entry name" value="Killer Toxin P4, subunit A"/>
    <property type="match status" value="1"/>
</dbReference>
<feature type="chain" id="PRO_5042946037" description="Killer toxin Kp4 domain-containing protein" evidence="1">
    <location>
        <begin position="21"/>
        <end position="244"/>
    </location>
</feature>
<evidence type="ECO:0000259" key="2">
    <source>
        <dbReference type="Pfam" id="PF09044"/>
    </source>
</evidence>
<dbReference type="Proteomes" id="UP001310594">
    <property type="component" value="Unassembled WGS sequence"/>
</dbReference>
<keyword evidence="1" id="KW-0732">Signal</keyword>
<protein>
    <recommendedName>
        <fullName evidence="2">Killer toxin Kp4 domain-containing protein</fullName>
    </recommendedName>
</protein>
<accession>A0AAN7W5E8</accession>
<dbReference type="Pfam" id="PF09044">
    <property type="entry name" value="Kp4"/>
    <property type="match status" value="1"/>
</dbReference>
<dbReference type="AlphaFoldDB" id="A0AAN7W5E8"/>
<sequence>MYRLHTILSCATLWVLQCLGEGINCEGSSACGLASFDNAADTLLIQGLRNGIRHSTLDNSTTYQSGDHVICVGSDLKINFNLGAGYSGGGASVTSGVSWGGKVLTGGICVFPQNLESPLSLGEIKQLADALLKHQCKSCGSIPVHYVDEGNNDPGQGILTVNYVNDPLCIENCISAANDNDGSSNNNAAATAGTSTTSASTASSSASVASASSSPAASGSDGQAGSVVGGCLWAFGLAMSFLLA</sequence>
<evidence type="ECO:0000313" key="4">
    <source>
        <dbReference type="Proteomes" id="UP001310594"/>
    </source>
</evidence>
<feature type="signal peptide" evidence="1">
    <location>
        <begin position="1"/>
        <end position="20"/>
    </location>
</feature>
<dbReference type="SUPFAM" id="SSF55221">
    <property type="entry name" value="Yeast killer toxins"/>
    <property type="match status" value="1"/>
</dbReference>
<dbReference type="EMBL" id="JAVRQU010000015">
    <property type="protein sequence ID" value="KAK5694666.1"/>
    <property type="molecule type" value="Genomic_DNA"/>
</dbReference>
<feature type="domain" description="Killer toxin Kp4" evidence="2">
    <location>
        <begin position="16"/>
        <end position="164"/>
    </location>
</feature>
<comment type="caution">
    <text evidence="3">The sequence shown here is derived from an EMBL/GenBank/DDBJ whole genome shotgun (WGS) entry which is preliminary data.</text>
</comment>
<dbReference type="InterPro" id="IPR011329">
    <property type="entry name" value="Killer_tox_Kp4/SMK"/>
</dbReference>
<evidence type="ECO:0000256" key="1">
    <source>
        <dbReference type="SAM" id="SignalP"/>
    </source>
</evidence>
<dbReference type="InterPro" id="IPR015131">
    <property type="entry name" value="Killer_tox_Kp4"/>
</dbReference>
<evidence type="ECO:0000313" key="3">
    <source>
        <dbReference type="EMBL" id="KAK5694666.1"/>
    </source>
</evidence>
<gene>
    <name evidence="3" type="ORF">LTR97_009256</name>
</gene>
<dbReference type="GO" id="GO:0005576">
    <property type="term" value="C:extracellular region"/>
    <property type="evidence" value="ECO:0007669"/>
    <property type="project" value="InterPro"/>
</dbReference>
<organism evidence="3 4">
    <name type="scientific">Elasticomyces elasticus</name>
    <dbReference type="NCBI Taxonomy" id="574655"/>
    <lineage>
        <taxon>Eukaryota</taxon>
        <taxon>Fungi</taxon>
        <taxon>Dikarya</taxon>
        <taxon>Ascomycota</taxon>
        <taxon>Pezizomycotina</taxon>
        <taxon>Dothideomycetes</taxon>
        <taxon>Dothideomycetidae</taxon>
        <taxon>Mycosphaerellales</taxon>
        <taxon>Teratosphaeriaceae</taxon>
        <taxon>Elasticomyces</taxon>
    </lineage>
</organism>